<dbReference type="AlphaFoldDB" id="A0A5E8BYT3"/>
<dbReference type="Pfam" id="PF01793">
    <property type="entry name" value="Glyco_transf_15"/>
    <property type="match status" value="1"/>
</dbReference>
<keyword evidence="9" id="KW-1185">Reference proteome</keyword>
<dbReference type="GeneID" id="43582649"/>
<dbReference type="InterPro" id="IPR029044">
    <property type="entry name" value="Nucleotide-diphossugar_trans"/>
</dbReference>
<sequence>MIVGGILCLIVSVFISSSSYDFLGSSNIIPNIKSEAKSISDTEMNNIDDEVLTISDLSFLPDTGIYHTKNRTQIGNENATFYILVRNSELQETLKIMREIEDRFNKQYRYPWTFLNDVPFTEEFKRLTTGIASGKTEYGLIPTNFWSIPDFIDENVFEEARNDYERRGVIYGGSISYRHMCRFNSGFFFRHELMLKYEWYWRVEPGTRFYCDQNYDPFTFMRENNKTYGFVISIPEYEDTIPTLWDTAEEFFNANKNFLASNNAAQFILDKSTVRPDDYYVQSKSKYNLCHFWSNFEIGNLNFFRSELYLKYFDFLDKRGGFFYERWGDAPVHTIALTMMLNRSEIHHFADIGYKHPPYYRCPHDEASYSSGRCYCDENPASNIDFQPFSCLPKWWLHGGRHFLYKYHDELLLM</sequence>
<evidence type="ECO:0000256" key="6">
    <source>
        <dbReference type="PIRSR" id="PIRSR018153-1"/>
    </source>
</evidence>
<accession>A0A5E8BYT3</accession>
<evidence type="ECO:0008006" key="10">
    <source>
        <dbReference type="Google" id="ProtNLM"/>
    </source>
</evidence>
<dbReference type="PANTHER" id="PTHR31121:SF10">
    <property type="entry name" value="MANNOSYLTRANSFERASE KTR2-RELATED"/>
    <property type="match status" value="1"/>
</dbReference>
<comment type="similarity">
    <text evidence="2">Belongs to the glycosyltransferase 15 family.</text>
</comment>
<dbReference type="Gene3D" id="3.90.550.10">
    <property type="entry name" value="Spore Coat Polysaccharide Biosynthesis Protein SpsA, Chain A"/>
    <property type="match status" value="1"/>
</dbReference>
<dbReference type="RefSeq" id="XP_031854440.1">
    <property type="nucleotide sequence ID" value="XM_031998549.1"/>
</dbReference>
<dbReference type="GO" id="GO:0006493">
    <property type="term" value="P:protein O-linked glycosylation"/>
    <property type="evidence" value="ECO:0007669"/>
    <property type="project" value="TreeGrafter"/>
</dbReference>
<comment type="subcellular location">
    <subcellularLocation>
        <location evidence="1">Membrane</location>
        <topology evidence="1">Single-pass type II membrane protein</topology>
    </subcellularLocation>
</comment>
<keyword evidence="7" id="KW-0732">Signal</keyword>
<keyword evidence="3" id="KW-0328">Glycosyltransferase</keyword>
<dbReference type="PIRSF" id="PIRSF018153">
    <property type="entry name" value="Glyco_trans_15"/>
    <property type="match status" value="1"/>
</dbReference>
<dbReference type="GO" id="GO:0006487">
    <property type="term" value="P:protein N-linked glycosylation"/>
    <property type="evidence" value="ECO:0007669"/>
    <property type="project" value="TreeGrafter"/>
</dbReference>
<feature type="chain" id="PRO_5022854462" description="Glycosyltransferase family 15 protein" evidence="7">
    <location>
        <begin position="20"/>
        <end position="414"/>
    </location>
</feature>
<evidence type="ECO:0000313" key="8">
    <source>
        <dbReference type="EMBL" id="VVT53955.1"/>
    </source>
</evidence>
<proteinExistence type="inferred from homology"/>
<evidence type="ECO:0000256" key="3">
    <source>
        <dbReference type="ARBA" id="ARBA00022676"/>
    </source>
</evidence>
<reference evidence="8 9" key="1">
    <citation type="submission" date="2019-09" db="EMBL/GenBank/DDBJ databases">
        <authorList>
            <person name="Brejova B."/>
        </authorList>
    </citation>
    <scope>NUCLEOTIDE SEQUENCE [LARGE SCALE GENOMIC DNA]</scope>
</reference>
<dbReference type="FunFam" id="3.90.550.10:FF:000051">
    <property type="entry name" value="Alpha-1,2-mannosyltransferase (Ktr4)"/>
    <property type="match status" value="1"/>
</dbReference>
<organism evidence="8 9">
    <name type="scientific">Magnusiomyces paraingens</name>
    <dbReference type="NCBI Taxonomy" id="2606893"/>
    <lineage>
        <taxon>Eukaryota</taxon>
        <taxon>Fungi</taxon>
        <taxon>Dikarya</taxon>
        <taxon>Ascomycota</taxon>
        <taxon>Saccharomycotina</taxon>
        <taxon>Dipodascomycetes</taxon>
        <taxon>Dipodascales</taxon>
        <taxon>Dipodascaceae</taxon>
        <taxon>Magnusiomyces</taxon>
    </lineage>
</organism>
<dbReference type="GO" id="GO:0000032">
    <property type="term" value="P:cell wall mannoprotein biosynthetic process"/>
    <property type="evidence" value="ECO:0007669"/>
    <property type="project" value="TreeGrafter"/>
</dbReference>
<feature type="active site" description="Nucleophile" evidence="6">
    <location>
        <position position="297"/>
    </location>
</feature>
<dbReference type="Proteomes" id="UP000398389">
    <property type="component" value="Unassembled WGS sequence"/>
</dbReference>
<keyword evidence="4" id="KW-0808">Transferase</keyword>
<evidence type="ECO:0000256" key="4">
    <source>
        <dbReference type="ARBA" id="ARBA00022679"/>
    </source>
</evidence>
<gene>
    <name evidence="8" type="ORF">SAPINGB_P003834</name>
</gene>
<dbReference type="GO" id="GO:0005794">
    <property type="term" value="C:Golgi apparatus"/>
    <property type="evidence" value="ECO:0007669"/>
    <property type="project" value="TreeGrafter"/>
</dbReference>
<evidence type="ECO:0000256" key="2">
    <source>
        <dbReference type="ARBA" id="ARBA00007677"/>
    </source>
</evidence>
<dbReference type="EMBL" id="CABVLU010000003">
    <property type="protein sequence ID" value="VVT53955.1"/>
    <property type="molecule type" value="Genomic_DNA"/>
</dbReference>
<dbReference type="OrthoDB" id="439943at2759"/>
<name>A0A5E8BYT3_9ASCO</name>
<evidence type="ECO:0000256" key="7">
    <source>
        <dbReference type="SAM" id="SignalP"/>
    </source>
</evidence>
<protein>
    <recommendedName>
        <fullName evidence="10">Glycosyltransferase family 15 protein</fullName>
    </recommendedName>
</protein>
<evidence type="ECO:0000256" key="1">
    <source>
        <dbReference type="ARBA" id="ARBA00004606"/>
    </source>
</evidence>
<dbReference type="PANTHER" id="PTHR31121">
    <property type="entry name" value="ALPHA-1,2 MANNOSYLTRANSFERASE KTR1"/>
    <property type="match status" value="1"/>
</dbReference>
<dbReference type="SUPFAM" id="SSF53448">
    <property type="entry name" value="Nucleotide-diphospho-sugar transferases"/>
    <property type="match status" value="1"/>
</dbReference>
<keyword evidence="5" id="KW-0735">Signal-anchor</keyword>
<evidence type="ECO:0000256" key="5">
    <source>
        <dbReference type="ARBA" id="ARBA00022968"/>
    </source>
</evidence>
<dbReference type="GO" id="GO:0000026">
    <property type="term" value="F:alpha-1,2-mannosyltransferase activity"/>
    <property type="evidence" value="ECO:0007669"/>
    <property type="project" value="TreeGrafter"/>
</dbReference>
<dbReference type="GO" id="GO:0016020">
    <property type="term" value="C:membrane"/>
    <property type="evidence" value="ECO:0007669"/>
    <property type="project" value="UniProtKB-SubCell"/>
</dbReference>
<feature type="signal peptide" evidence="7">
    <location>
        <begin position="1"/>
        <end position="19"/>
    </location>
</feature>
<dbReference type="InterPro" id="IPR002685">
    <property type="entry name" value="Glyco_trans_15"/>
</dbReference>
<evidence type="ECO:0000313" key="9">
    <source>
        <dbReference type="Proteomes" id="UP000398389"/>
    </source>
</evidence>
<keyword evidence="5" id="KW-0812">Transmembrane</keyword>